<comment type="caution">
    <text evidence="1">The sequence shown here is derived from an EMBL/GenBank/DDBJ whole genome shotgun (WGS) entry which is preliminary data.</text>
</comment>
<name>A0AAD5GAU6_AMBAR</name>
<proteinExistence type="predicted"/>
<dbReference type="EMBL" id="JAMZMK010010006">
    <property type="protein sequence ID" value="KAI7733408.1"/>
    <property type="molecule type" value="Genomic_DNA"/>
</dbReference>
<accession>A0AAD5GAU6</accession>
<dbReference type="SUPFAM" id="SSF52047">
    <property type="entry name" value="RNI-like"/>
    <property type="match status" value="1"/>
</dbReference>
<dbReference type="Proteomes" id="UP001206925">
    <property type="component" value="Unassembled WGS sequence"/>
</dbReference>
<organism evidence="1 2">
    <name type="scientific">Ambrosia artemisiifolia</name>
    <name type="common">Common ragweed</name>
    <dbReference type="NCBI Taxonomy" id="4212"/>
    <lineage>
        <taxon>Eukaryota</taxon>
        <taxon>Viridiplantae</taxon>
        <taxon>Streptophyta</taxon>
        <taxon>Embryophyta</taxon>
        <taxon>Tracheophyta</taxon>
        <taxon>Spermatophyta</taxon>
        <taxon>Magnoliopsida</taxon>
        <taxon>eudicotyledons</taxon>
        <taxon>Gunneridae</taxon>
        <taxon>Pentapetalae</taxon>
        <taxon>asterids</taxon>
        <taxon>campanulids</taxon>
        <taxon>Asterales</taxon>
        <taxon>Asteraceae</taxon>
        <taxon>Asteroideae</taxon>
        <taxon>Heliantheae alliance</taxon>
        <taxon>Heliantheae</taxon>
        <taxon>Ambrosia</taxon>
    </lineage>
</organism>
<sequence>DSFFIVKVLKLQACKYLTNSSLEPLYKDDALPTLLELDLSYGTLCHSAIEELLACCTRLTHLNLNGCVNMHDMNWSLTIARDFDLDFDRQPHLLLQTLNCVGCPNVKKVVIPQLARFSHLSSLNLSLSANLKDVDLACSNLCFLNLSNCCSLESLKLECPRLTTLFLQVCIRVNVSFKV</sequence>
<keyword evidence="2" id="KW-1185">Reference proteome</keyword>
<protein>
    <recommendedName>
        <fullName evidence="3">F-box/LRR-repeat protein</fullName>
    </recommendedName>
</protein>
<feature type="non-terminal residue" evidence="1">
    <location>
        <position position="1"/>
    </location>
</feature>
<dbReference type="InterPro" id="IPR032675">
    <property type="entry name" value="LRR_dom_sf"/>
</dbReference>
<evidence type="ECO:0000313" key="1">
    <source>
        <dbReference type="EMBL" id="KAI7733408.1"/>
    </source>
</evidence>
<gene>
    <name evidence="1" type="ORF">M8C21_023274</name>
</gene>
<evidence type="ECO:0008006" key="3">
    <source>
        <dbReference type="Google" id="ProtNLM"/>
    </source>
</evidence>
<reference evidence="1" key="1">
    <citation type="submission" date="2022-06" db="EMBL/GenBank/DDBJ databases">
        <title>Uncovering the hologenomic basis of an extraordinary plant invasion.</title>
        <authorList>
            <person name="Bieker V.C."/>
            <person name="Martin M.D."/>
            <person name="Gilbert T."/>
            <person name="Hodgins K."/>
            <person name="Battlay P."/>
            <person name="Petersen B."/>
            <person name="Wilson J."/>
        </authorList>
    </citation>
    <scope>NUCLEOTIDE SEQUENCE</scope>
    <source>
        <strain evidence="1">AA19_3_7</strain>
        <tissue evidence="1">Leaf</tissue>
    </source>
</reference>
<dbReference type="AlphaFoldDB" id="A0AAD5GAU6"/>
<dbReference type="Gene3D" id="3.80.10.10">
    <property type="entry name" value="Ribonuclease Inhibitor"/>
    <property type="match status" value="2"/>
</dbReference>
<evidence type="ECO:0000313" key="2">
    <source>
        <dbReference type="Proteomes" id="UP001206925"/>
    </source>
</evidence>